<dbReference type="GO" id="GO:0006302">
    <property type="term" value="P:double-strand break repair"/>
    <property type="evidence" value="ECO:0007669"/>
    <property type="project" value="TreeGrafter"/>
</dbReference>
<dbReference type="PANTHER" id="PTHR33991:SF1">
    <property type="entry name" value="DNA REPAIR PROTEIN RECO"/>
    <property type="match status" value="1"/>
</dbReference>
<evidence type="ECO:0000256" key="2">
    <source>
        <dbReference type="ARBA" id="ARBA00021310"/>
    </source>
</evidence>
<evidence type="ECO:0000256" key="1">
    <source>
        <dbReference type="ARBA" id="ARBA00007452"/>
    </source>
</evidence>
<keyword evidence="3 7" id="KW-0227">DNA damage</keyword>
<dbReference type="Gene3D" id="2.40.50.140">
    <property type="entry name" value="Nucleic acid-binding proteins"/>
    <property type="match status" value="1"/>
</dbReference>
<dbReference type="AlphaFoldDB" id="A0A501XPW1"/>
<protein>
    <recommendedName>
        <fullName evidence="2 7">DNA repair protein RecO</fullName>
    </recommendedName>
    <alternativeName>
        <fullName evidence="6 7">Recombination protein O</fullName>
    </alternativeName>
</protein>
<dbReference type="Gene3D" id="1.20.1440.120">
    <property type="entry name" value="Recombination protein O, C-terminal domain"/>
    <property type="match status" value="1"/>
</dbReference>
<gene>
    <name evidence="7 9" type="primary">recO</name>
    <name evidence="9" type="ORF">FJQ54_06310</name>
</gene>
<dbReference type="Proteomes" id="UP000319897">
    <property type="component" value="Unassembled WGS sequence"/>
</dbReference>
<feature type="domain" description="DNA replication/recombination mediator RecO N-terminal" evidence="8">
    <location>
        <begin position="21"/>
        <end position="88"/>
    </location>
</feature>
<evidence type="ECO:0000256" key="4">
    <source>
        <dbReference type="ARBA" id="ARBA00023172"/>
    </source>
</evidence>
<dbReference type="GO" id="GO:0043590">
    <property type="term" value="C:bacterial nucleoid"/>
    <property type="evidence" value="ECO:0007669"/>
    <property type="project" value="TreeGrafter"/>
</dbReference>
<reference evidence="9 10" key="1">
    <citation type="submission" date="2019-06" db="EMBL/GenBank/DDBJ databases">
        <authorList>
            <person name="Lee I."/>
            <person name="Jang G.I."/>
            <person name="Hwang C.Y."/>
        </authorList>
    </citation>
    <scope>NUCLEOTIDE SEQUENCE [LARGE SCALE GENOMIC DNA]</scope>
    <source>
        <strain evidence="9 10">PAMC 28131</strain>
    </source>
</reference>
<evidence type="ECO:0000256" key="7">
    <source>
        <dbReference type="HAMAP-Rule" id="MF_00201"/>
    </source>
</evidence>
<evidence type="ECO:0000313" key="10">
    <source>
        <dbReference type="Proteomes" id="UP000319897"/>
    </source>
</evidence>
<dbReference type="InterPro" id="IPR003717">
    <property type="entry name" value="RecO"/>
</dbReference>
<comment type="function">
    <text evidence="7">Involved in DNA repair and RecF pathway recombination.</text>
</comment>
<evidence type="ECO:0000259" key="8">
    <source>
        <dbReference type="Pfam" id="PF11967"/>
    </source>
</evidence>
<dbReference type="NCBIfam" id="TIGR00613">
    <property type="entry name" value="reco"/>
    <property type="match status" value="1"/>
</dbReference>
<keyword evidence="4 7" id="KW-0233">DNA recombination</keyword>
<keyword evidence="5 7" id="KW-0234">DNA repair</keyword>
<dbReference type="PANTHER" id="PTHR33991">
    <property type="entry name" value="DNA REPAIR PROTEIN RECO"/>
    <property type="match status" value="1"/>
</dbReference>
<dbReference type="EMBL" id="VFSU01000019">
    <property type="protein sequence ID" value="TPE62147.1"/>
    <property type="molecule type" value="Genomic_DNA"/>
</dbReference>
<comment type="similarity">
    <text evidence="1 7">Belongs to the RecO family.</text>
</comment>
<dbReference type="Pfam" id="PF11967">
    <property type="entry name" value="RecO_N"/>
    <property type="match status" value="1"/>
</dbReference>
<evidence type="ECO:0000256" key="6">
    <source>
        <dbReference type="ARBA" id="ARBA00033409"/>
    </source>
</evidence>
<evidence type="ECO:0000256" key="5">
    <source>
        <dbReference type="ARBA" id="ARBA00023204"/>
    </source>
</evidence>
<evidence type="ECO:0000313" key="9">
    <source>
        <dbReference type="EMBL" id="TPE62147.1"/>
    </source>
</evidence>
<dbReference type="InterPro" id="IPR012340">
    <property type="entry name" value="NA-bd_OB-fold"/>
</dbReference>
<dbReference type="InterPro" id="IPR042242">
    <property type="entry name" value="RecO_C"/>
</dbReference>
<dbReference type="InterPro" id="IPR022572">
    <property type="entry name" value="DNA_rep/recomb_RecO_N"/>
</dbReference>
<evidence type="ECO:0000256" key="3">
    <source>
        <dbReference type="ARBA" id="ARBA00022763"/>
    </source>
</evidence>
<organism evidence="9 10">
    <name type="scientific">Sandaracinobacter neustonicus</name>
    <dbReference type="NCBI Taxonomy" id="1715348"/>
    <lineage>
        <taxon>Bacteria</taxon>
        <taxon>Pseudomonadati</taxon>
        <taxon>Pseudomonadota</taxon>
        <taxon>Alphaproteobacteria</taxon>
        <taxon>Sphingomonadales</taxon>
        <taxon>Sphingosinicellaceae</taxon>
        <taxon>Sandaracinobacter</taxon>
    </lineage>
</organism>
<sequence>MTATPGATSAWTGWTDQANAMLSFDDEALVLTTLPHGENGAVVRFLSLTGGLRAGYVPGARGKAKRALIHPGNRVALHLSARAEGQLPGATLELLESRALLAFEPRAAAMLAWLAELTATATAEAVPHPRLAAALDALLTGLGAGMDATAAQAALARYELLLLAEEGFGLDLTACALGGPASDLAFVSPRSGRAVSREKSSGQPWEAQLLPLPRFLLDGGPATPADVAQALTLSAHFLRAHWLNNDLREATRNRAIGSARPTP</sequence>
<dbReference type="HAMAP" id="MF_00201">
    <property type="entry name" value="RecO"/>
    <property type="match status" value="1"/>
</dbReference>
<proteinExistence type="inferred from homology"/>
<dbReference type="GO" id="GO:0006310">
    <property type="term" value="P:DNA recombination"/>
    <property type="evidence" value="ECO:0007669"/>
    <property type="project" value="UniProtKB-UniRule"/>
</dbReference>
<keyword evidence="10" id="KW-1185">Reference proteome</keyword>
<dbReference type="InterPro" id="IPR037278">
    <property type="entry name" value="ARFGAP/RecO"/>
</dbReference>
<accession>A0A501XPW1</accession>
<dbReference type="SUPFAM" id="SSF57863">
    <property type="entry name" value="ArfGap/RecO-like zinc finger"/>
    <property type="match status" value="1"/>
</dbReference>
<dbReference type="OrthoDB" id="9804792at2"/>
<name>A0A501XPW1_9SPHN</name>
<dbReference type="Pfam" id="PF02565">
    <property type="entry name" value="RecO_C"/>
    <property type="match status" value="1"/>
</dbReference>
<comment type="caution">
    <text evidence="9">The sequence shown here is derived from an EMBL/GenBank/DDBJ whole genome shotgun (WGS) entry which is preliminary data.</text>
</comment>